<evidence type="ECO:0000256" key="12">
    <source>
        <dbReference type="ARBA" id="ARBA00049645"/>
    </source>
</evidence>
<evidence type="ECO:0000256" key="4">
    <source>
        <dbReference type="ARBA" id="ARBA00022630"/>
    </source>
</evidence>
<dbReference type="EC" id="5.3.3.1" evidence="11"/>
<dbReference type="InterPro" id="IPR006076">
    <property type="entry name" value="FAD-dep_OxRdtase"/>
</dbReference>
<dbReference type="GO" id="GO:0004769">
    <property type="term" value="F:steroid Delta-isomerase activity"/>
    <property type="evidence" value="ECO:0007669"/>
    <property type="project" value="UniProtKB-EC"/>
</dbReference>
<dbReference type="Gene3D" id="3.50.50.60">
    <property type="entry name" value="FAD/NAD(P)-binding domain"/>
    <property type="match status" value="3"/>
</dbReference>
<keyword evidence="19" id="KW-1185">Reference proteome</keyword>
<keyword evidence="5" id="KW-0274">FAD</keyword>
<evidence type="ECO:0000313" key="19">
    <source>
        <dbReference type="Proteomes" id="UP000018291"/>
    </source>
</evidence>
<keyword evidence="9" id="KW-0753">Steroid metabolism</keyword>
<organism evidence="18 19">
    <name type="scientific">Candidatus Neomicrothrix parvicella RN1</name>
    <dbReference type="NCBI Taxonomy" id="1229780"/>
    <lineage>
        <taxon>Bacteria</taxon>
        <taxon>Bacillati</taxon>
        <taxon>Actinomycetota</taxon>
        <taxon>Acidimicrobiia</taxon>
        <taxon>Acidimicrobiales</taxon>
        <taxon>Microthrixaceae</taxon>
        <taxon>Candidatus Neomicrothrix</taxon>
    </lineage>
</organism>
<evidence type="ECO:0000256" key="3">
    <source>
        <dbReference type="ARBA" id="ARBA00022548"/>
    </source>
</evidence>
<dbReference type="EMBL" id="CANL01000012">
    <property type="protein sequence ID" value="CCM63281.1"/>
    <property type="molecule type" value="Genomic_DNA"/>
</dbReference>
<comment type="similarity">
    <text evidence="2">Belongs to the GMC oxidoreductase family.</text>
</comment>
<evidence type="ECO:0000256" key="7">
    <source>
        <dbReference type="ARBA" id="ARBA00023098"/>
    </source>
</evidence>
<feature type="region of interest" description="Disordered" evidence="16">
    <location>
        <begin position="512"/>
        <end position="551"/>
    </location>
</feature>
<dbReference type="AlphaFoldDB" id="R4Z214"/>
<evidence type="ECO:0000313" key="18">
    <source>
        <dbReference type="EMBL" id="CCM63281.1"/>
    </source>
</evidence>
<keyword evidence="6" id="KW-0560">Oxidoreductase</keyword>
<evidence type="ECO:0000259" key="17">
    <source>
        <dbReference type="PROSITE" id="PS51379"/>
    </source>
</evidence>
<feature type="domain" description="4Fe-4S ferredoxin-type" evidence="17">
    <location>
        <begin position="178"/>
        <end position="208"/>
    </location>
</feature>
<feature type="compositionally biased region" description="Basic and acidic residues" evidence="16">
    <location>
        <begin position="515"/>
        <end position="525"/>
    </location>
</feature>
<evidence type="ECO:0000256" key="9">
    <source>
        <dbReference type="ARBA" id="ARBA00023221"/>
    </source>
</evidence>
<evidence type="ECO:0000256" key="2">
    <source>
        <dbReference type="ARBA" id="ARBA00010790"/>
    </source>
</evidence>
<dbReference type="GO" id="GO:0016995">
    <property type="term" value="F:cholesterol oxidase activity"/>
    <property type="evidence" value="ECO:0007669"/>
    <property type="project" value="UniProtKB-EC"/>
</dbReference>
<comment type="pathway">
    <text evidence="12">Steroid metabolism; cholesterol degradation.</text>
</comment>
<dbReference type="InterPro" id="IPR007867">
    <property type="entry name" value="GMC_OxRtase_C"/>
</dbReference>
<dbReference type="OrthoDB" id="517968at2"/>
<dbReference type="Pfam" id="PF01266">
    <property type="entry name" value="DAO"/>
    <property type="match status" value="1"/>
</dbReference>
<accession>R4Z214</accession>
<keyword evidence="4" id="KW-0285">Flavoprotein</keyword>
<evidence type="ECO:0000256" key="1">
    <source>
        <dbReference type="ARBA" id="ARBA00001974"/>
    </source>
</evidence>
<gene>
    <name evidence="18" type="ORF">BN381_20105</name>
</gene>
<dbReference type="RefSeq" id="WP_012225636.1">
    <property type="nucleotide sequence ID" value="NZ_HG422565.1"/>
</dbReference>
<evidence type="ECO:0000256" key="6">
    <source>
        <dbReference type="ARBA" id="ARBA00023002"/>
    </source>
</evidence>
<dbReference type="InterPro" id="IPR052542">
    <property type="entry name" value="Cholesterol_Oxidase"/>
</dbReference>
<evidence type="ECO:0000256" key="8">
    <source>
        <dbReference type="ARBA" id="ARBA00023166"/>
    </source>
</evidence>
<name>R4Z214_9ACTN</name>
<dbReference type="GO" id="GO:0008203">
    <property type="term" value="P:cholesterol metabolic process"/>
    <property type="evidence" value="ECO:0007669"/>
    <property type="project" value="UniProtKB-KW"/>
</dbReference>
<dbReference type="EC" id="1.1.3.6" evidence="13"/>
<dbReference type="Proteomes" id="UP000018291">
    <property type="component" value="Unassembled WGS sequence"/>
</dbReference>
<dbReference type="eggNOG" id="COG2303">
    <property type="taxonomic scope" value="Bacteria"/>
</dbReference>
<evidence type="ECO:0000256" key="5">
    <source>
        <dbReference type="ARBA" id="ARBA00022827"/>
    </source>
</evidence>
<keyword evidence="7" id="KW-0443">Lipid metabolism</keyword>
<evidence type="ECO:0000256" key="11">
    <source>
        <dbReference type="ARBA" id="ARBA00038856"/>
    </source>
</evidence>
<dbReference type="HOGENOM" id="CLU_002483_2_0_11"/>
<sequence>MEMQRVDVIVVGSGFGGSTAALRLTEKGYDVTVLEAGQRFDESTYPATSWRLRQFLWAPALRCFGMQRISLLRNVMVLAGAGVGGGSLNYANTLYTPKDAFYDDPQWADITDWKRELAPFYDQASRMLGVTRYNRTTPSDRVMANVATRMGVGDTFGPTPVGVYLGTPGVTEKDPYFGGVGPDRTGCIHCGECMTGCRHGAKNTLLKNYLYLAEQAGASVRPMTTVTAIVPRPGGGFRVETTATGGRRRTVFSADRVVLAAGTLGTQKLLHAMANDGSLPHLSPVLGRLTRTNSEAILGARTFRDDVDFTKGVAITSSFHPDADTHIEPCRYGKGSNAMGLLTTALADGGPRRALRWLSEVMRQPGTFLRNLSLRKWSEQTIIALVMQSRDNSINLRPKRWGRGLTSEQGHGEPNPTWIPVGHEAVRQIAEEIDGFAGGGWNDVVNIPMTAHILGGAPIGATAEDGVIDPYHRVHGYPGLSVVDGAAVSANLGVNPSLTITAQAERAMAYWPNRGEPDTRPEPGDPYRPLTPVAPHHPVVPADAPGALRVG</sequence>
<evidence type="ECO:0000256" key="14">
    <source>
        <dbReference type="ARBA" id="ARBA00049744"/>
    </source>
</evidence>
<dbReference type="InterPro" id="IPR036188">
    <property type="entry name" value="FAD/NAD-bd_sf"/>
</dbReference>
<keyword evidence="8" id="KW-1207">Sterol metabolism</keyword>
<proteinExistence type="inferred from homology"/>
<evidence type="ECO:0000256" key="13">
    <source>
        <dbReference type="ARBA" id="ARBA00049723"/>
    </source>
</evidence>
<dbReference type="PRINTS" id="PR00411">
    <property type="entry name" value="PNDRDTASEI"/>
</dbReference>
<evidence type="ECO:0000256" key="16">
    <source>
        <dbReference type="SAM" id="MobiDB-lite"/>
    </source>
</evidence>
<dbReference type="PROSITE" id="PS51379">
    <property type="entry name" value="4FE4S_FER_2"/>
    <property type="match status" value="1"/>
</dbReference>
<comment type="caution">
    <text evidence="18">The sequence shown here is derived from an EMBL/GenBank/DDBJ whole genome shotgun (WGS) entry which is preliminary data.</text>
</comment>
<evidence type="ECO:0000256" key="10">
    <source>
        <dbReference type="ARBA" id="ARBA00023235"/>
    </source>
</evidence>
<dbReference type="PANTHER" id="PTHR47470:SF1">
    <property type="entry name" value="FAD-DEPENDENT OXIDOREDUCTASE 2 FAD BINDING DOMAIN-CONTAINING PROTEIN"/>
    <property type="match status" value="1"/>
</dbReference>
<dbReference type="InterPro" id="IPR017896">
    <property type="entry name" value="4Fe4S_Fe-S-bd"/>
</dbReference>
<dbReference type="Pfam" id="PF05199">
    <property type="entry name" value="GMC_oxred_C"/>
    <property type="match status" value="1"/>
</dbReference>
<keyword evidence="10" id="KW-0413">Isomerase</keyword>
<comment type="cofactor">
    <cofactor evidence="1">
        <name>FAD</name>
        <dbReference type="ChEBI" id="CHEBI:57692"/>
    </cofactor>
</comment>
<keyword evidence="3" id="KW-0153">Cholesterol metabolism</keyword>
<reference evidence="18 19" key="1">
    <citation type="journal article" date="2013" name="ISME J.">
        <title>Metabolic model for the filamentous 'Candidatus Microthrix parvicella' based on genomic and metagenomic analyses.</title>
        <authorList>
            <person name="Jon McIlroy S."/>
            <person name="Kristiansen R."/>
            <person name="Albertsen M."/>
            <person name="Michael Karst S."/>
            <person name="Rossetti S."/>
            <person name="Lund Nielsen J."/>
            <person name="Tandoi V."/>
            <person name="James Seviour R."/>
            <person name="Nielsen P.H."/>
        </authorList>
    </citation>
    <scope>NUCLEOTIDE SEQUENCE [LARGE SCALE GENOMIC DNA]</scope>
    <source>
        <strain evidence="18 19">RN1</strain>
    </source>
</reference>
<dbReference type="SUPFAM" id="SSF51905">
    <property type="entry name" value="FAD/NAD(P)-binding domain"/>
    <property type="match status" value="1"/>
</dbReference>
<protein>
    <recommendedName>
        <fullName evidence="14">Cholesterol oxidase</fullName>
        <ecNumber evidence="13">1.1.3.6</ecNumber>
        <ecNumber evidence="11">5.3.3.1</ecNumber>
    </recommendedName>
    <alternativeName>
        <fullName evidence="15">Cholesterol isomerase</fullName>
    </alternativeName>
</protein>
<evidence type="ECO:0000256" key="15">
    <source>
        <dbReference type="ARBA" id="ARBA00049778"/>
    </source>
</evidence>
<dbReference type="PANTHER" id="PTHR47470">
    <property type="entry name" value="CHOLESTEROL OXIDASE"/>
    <property type="match status" value="1"/>
</dbReference>
<feature type="compositionally biased region" description="Low complexity" evidence="16">
    <location>
        <begin position="533"/>
        <end position="545"/>
    </location>
</feature>
<dbReference type="STRING" id="1229780.BN381_20105"/>